<dbReference type="GO" id="GO:0009229">
    <property type="term" value="P:thiamine diphosphate biosynthetic process"/>
    <property type="evidence" value="ECO:0007669"/>
    <property type="project" value="UniProtKB-UniRule"/>
</dbReference>
<dbReference type="SUPFAM" id="SSF51391">
    <property type="entry name" value="Thiamin phosphate synthase"/>
    <property type="match status" value="1"/>
</dbReference>
<evidence type="ECO:0000256" key="8">
    <source>
        <dbReference type="ARBA" id="ARBA00047883"/>
    </source>
</evidence>
<name>A0A1G7HY46_9BACT</name>
<dbReference type="GO" id="GO:0005737">
    <property type="term" value="C:cytoplasm"/>
    <property type="evidence" value="ECO:0007669"/>
    <property type="project" value="TreeGrafter"/>
</dbReference>
<dbReference type="GO" id="GO:0004789">
    <property type="term" value="F:thiamine-phosphate diphosphorylase activity"/>
    <property type="evidence" value="ECO:0007669"/>
    <property type="project" value="UniProtKB-UniRule"/>
</dbReference>
<keyword evidence="2 9" id="KW-0808">Transferase</keyword>
<proteinExistence type="inferred from homology"/>
<evidence type="ECO:0000256" key="2">
    <source>
        <dbReference type="ARBA" id="ARBA00022679"/>
    </source>
</evidence>
<evidence type="ECO:0000313" key="13">
    <source>
        <dbReference type="EMBL" id="SDF05467.1"/>
    </source>
</evidence>
<feature type="binding site" evidence="9">
    <location>
        <position position="113"/>
    </location>
    <ligand>
        <name>4-amino-2-methyl-5-(diphosphooxymethyl)pyrimidine</name>
        <dbReference type="ChEBI" id="CHEBI:57841"/>
    </ligand>
</feature>
<organism evidence="13 14">
    <name type="scientific">Terriglobus roseus</name>
    <dbReference type="NCBI Taxonomy" id="392734"/>
    <lineage>
        <taxon>Bacteria</taxon>
        <taxon>Pseudomonadati</taxon>
        <taxon>Acidobacteriota</taxon>
        <taxon>Terriglobia</taxon>
        <taxon>Terriglobales</taxon>
        <taxon>Acidobacteriaceae</taxon>
        <taxon>Terriglobus</taxon>
    </lineage>
</organism>
<keyword evidence="4 9" id="KW-0460">Magnesium</keyword>
<evidence type="ECO:0000313" key="14">
    <source>
        <dbReference type="Proteomes" id="UP000182427"/>
    </source>
</evidence>
<feature type="binding site" evidence="9">
    <location>
        <position position="75"/>
    </location>
    <ligand>
        <name>Mg(2+)</name>
        <dbReference type="ChEBI" id="CHEBI:18420"/>
    </ligand>
</feature>
<comment type="catalytic activity">
    <reaction evidence="8 9 10">
        <text>2-[(2R,5Z)-2-carboxy-4-methylthiazol-5(2H)-ylidene]ethyl phosphate + 4-amino-2-methyl-5-(diphosphooxymethyl)pyrimidine + 2 H(+) = thiamine phosphate + CO2 + diphosphate</text>
        <dbReference type="Rhea" id="RHEA:47844"/>
        <dbReference type="ChEBI" id="CHEBI:15378"/>
        <dbReference type="ChEBI" id="CHEBI:16526"/>
        <dbReference type="ChEBI" id="CHEBI:33019"/>
        <dbReference type="ChEBI" id="CHEBI:37575"/>
        <dbReference type="ChEBI" id="CHEBI:57841"/>
        <dbReference type="ChEBI" id="CHEBI:62899"/>
        <dbReference type="EC" id="2.5.1.3"/>
    </reaction>
</comment>
<dbReference type="GO" id="GO:0000287">
    <property type="term" value="F:magnesium ion binding"/>
    <property type="evidence" value="ECO:0007669"/>
    <property type="project" value="UniProtKB-UniRule"/>
</dbReference>
<evidence type="ECO:0000259" key="12">
    <source>
        <dbReference type="Pfam" id="PF02581"/>
    </source>
</evidence>
<dbReference type="InterPro" id="IPR013785">
    <property type="entry name" value="Aldolase_TIM"/>
</dbReference>
<feature type="binding site" evidence="9">
    <location>
        <begin position="42"/>
        <end position="46"/>
    </location>
    <ligand>
        <name>4-amino-2-methyl-5-(diphosphooxymethyl)pyrimidine</name>
        <dbReference type="ChEBI" id="CHEBI:57841"/>
    </ligand>
</feature>
<comment type="cofactor">
    <cofactor evidence="9">
        <name>Mg(2+)</name>
        <dbReference type="ChEBI" id="CHEBI:18420"/>
    </cofactor>
    <text evidence="9">Binds 1 Mg(2+) ion per subunit.</text>
</comment>
<feature type="binding site" evidence="9">
    <location>
        <position position="170"/>
    </location>
    <ligand>
        <name>2-[(2R,5Z)-2-carboxy-4-methylthiazol-5(2H)-ylidene]ethyl phosphate</name>
        <dbReference type="ChEBI" id="CHEBI:62899"/>
    </ligand>
</feature>
<gene>
    <name evidence="9" type="primary">thiE</name>
    <name evidence="13" type="ORF">SAMN05444167_1255</name>
</gene>
<dbReference type="EMBL" id="LT629690">
    <property type="protein sequence ID" value="SDF05467.1"/>
    <property type="molecule type" value="Genomic_DNA"/>
</dbReference>
<feature type="binding site" evidence="9">
    <location>
        <position position="94"/>
    </location>
    <ligand>
        <name>Mg(2+)</name>
        <dbReference type="ChEBI" id="CHEBI:18420"/>
    </ligand>
</feature>
<evidence type="ECO:0000256" key="9">
    <source>
        <dbReference type="HAMAP-Rule" id="MF_00097"/>
    </source>
</evidence>
<evidence type="ECO:0000256" key="1">
    <source>
        <dbReference type="ARBA" id="ARBA00005165"/>
    </source>
</evidence>
<feature type="binding site" evidence="9">
    <location>
        <position position="74"/>
    </location>
    <ligand>
        <name>4-amino-2-methyl-5-(diphosphooxymethyl)pyrimidine</name>
        <dbReference type="ChEBI" id="CHEBI:57841"/>
    </ligand>
</feature>
<dbReference type="Pfam" id="PF02581">
    <property type="entry name" value="TMP-TENI"/>
    <property type="match status" value="1"/>
</dbReference>
<keyword evidence="3 9" id="KW-0479">Metal-binding</keyword>
<accession>A0A1G7HY46</accession>
<feature type="binding site" evidence="9">
    <location>
        <position position="142"/>
    </location>
    <ligand>
        <name>4-amino-2-methyl-5-(diphosphooxymethyl)pyrimidine</name>
        <dbReference type="ChEBI" id="CHEBI:57841"/>
    </ligand>
</feature>
<dbReference type="UniPathway" id="UPA00060">
    <property type="reaction ID" value="UER00141"/>
</dbReference>
<dbReference type="InterPro" id="IPR036206">
    <property type="entry name" value="ThiamineP_synth_sf"/>
</dbReference>
<evidence type="ECO:0000256" key="5">
    <source>
        <dbReference type="ARBA" id="ARBA00022977"/>
    </source>
</evidence>
<dbReference type="Proteomes" id="UP000182427">
    <property type="component" value="Chromosome I"/>
</dbReference>
<dbReference type="EC" id="2.5.1.3" evidence="9"/>
<comment type="catalytic activity">
    <reaction evidence="7 9 10">
        <text>2-(2-carboxy-4-methylthiazol-5-yl)ethyl phosphate + 4-amino-2-methyl-5-(diphosphooxymethyl)pyrimidine + 2 H(+) = thiamine phosphate + CO2 + diphosphate</text>
        <dbReference type="Rhea" id="RHEA:47848"/>
        <dbReference type="ChEBI" id="CHEBI:15378"/>
        <dbReference type="ChEBI" id="CHEBI:16526"/>
        <dbReference type="ChEBI" id="CHEBI:33019"/>
        <dbReference type="ChEBI" id="CHEBI:37575"/>
        <dbReference type="ChEBI" id="CHEBI:57841"/>
        <dbReference type="ChEBI" id="CHEBI:62890"/>
        <dbReference type="EC" id="2.5.1.3"/>
    </reaction>
</comment>
<dbReference type="NCBIfam" id="TIGR00693">
    <property type="entry name" value="thiE"/>
    <property type="match status" value="1"/>
</dbReference>
<keyword evidence="5 9" id="KW-0784">Thiamine biosynthesis</keyword>
<feature type="binding site" evidence="9">
    <location>
        <begin position="139"/>
        <end position="141"/>
    </location>
    <ligand>
        <name>2-[(2R,5Z)-2-carboxy-4-methylthiazol-5(2H)-ylidene]ethyl phosphate</name>
        <dbReference type="ChEBI" id="CHEBI:62899"/>
    </ligand>
</feature>
<evidence type="ECO:0000256" key="11">
    <source>
        <dbReference type="RuleBase" id="RU004253"/>
    </source>
</evidence>
<dbReference type="AlphaFoldDB" id="A0A1G7HY46"/>
<dbReference type="InterPro" id="IPR022998">
    <property type="entry name" value="ThiamineP_synth_TenI"/>
</dbReference>
<dbReference type="HAMAP" id="MF_00097">
    <property type="entry name" value="TMP_synthase"/>
    <property type="match status" value="1"/>
</dbReference>
<comment type="pathway">
    <text evidence="1 9 11">Cofactor biosynthesis; thiamine diphosphate biosynthesis; thiamine phosphate from 4-amino-2-methyl-5-diphosphomethylpyrimidine and 4-methyl-5-(2-phosphoethyl)-thiazole: step 1/1.</text>
</comment>
<keyword evidence="14" id="KW-1185">Reference proteome</keyword>
<reference evidence="13 14" key="1">
    <citation type="submission" date="2016-10" db="EMBL/GenBank/DDBJ databases">
        <authorList>
            <person name="de Groot N.N."/>
        </authorList>
    </citation>
    <scope>NUCLEOTIDE SEQUENCE [LARGE SCALE GENOMIC DNA]</scope>
    <source>
        <strain evidence="13 14">GAS232</strain>
    </source>
</reference>
<dbReference type="PANTHER" id="PTHR20857">
    <property type="entry name" value="THIAMINE-PHOSPHATE PYROPHOSPHORYLASE"/>
    <property type="match status" value="1"/>
</dbReference>
<evidence type="ECO:0000256" key="4">
    <source>
        <dbReference type="ARBA" id="ARBA00022842"/>
    </source>
</evidence>
<evidence type="ECO:0000256" key="10">
    <source>
        <dbReference type="RuleBase" id="RU003826"/>
    </source>
</evidence>
<dbReference type="CDD" id="cd00564">
    <property type="entry name" value="TMP_TenI"/>
    <property type="match status" value="1"/>
</dbReference>
<dbReference type="OrthoDB" id="9812206at2"/>
<comment type="similarity">
    <text evidence="9 10">Belongs to the thiamine-phosphate synthase family.</text>
</comment>
<sequence>MTRDFRLPRLYAILDAESCARRGLALLETAKVWRDAGVTLMQYRDKVATDASVLENAALLRCVFEGVDATLILNDRVHLFAESGFDGVHVGQGDASVASVREVIGADAVLGISTHNPAQFADADLLSVSYVAVGPVFATSTKLDAEPVVGLDGVRLARSLTRKPLVAIGGITQANAASVLEAGADSVAVISGLLDGDVRGFVAAHR</sequence>
<dbReference type="Gene3D" id="3.20.20.70">
    <property type="entry name" value="Aldolase class I"/>
    <property type="match status" value="1"/>
</dbReference>
<protein>
    <recommendedName>
        <fullName evidence="9">Thiamine-phosphate synthase</fullName>
        <shortName evidence="9">TP synthase</shortName>
        <shortName evidence="9">TPS</shortName>
        <ecNumber evidence="9">2.5.1.3</ecNumber>
    </recommendedName>
    <alternativeName>
        <fullName evidence="9">Thiamine-phosphate pyrophosphorylase</fullName>
        <shortName evidence="9">TMP pyrophosphorylase</shortName>
        <shortName evidence="9">TMP-PPase</shortName>
    </alternativeName>
</protein>
<evidence type="ECO:0000256" key="6">
    <source>
        <dbReference type="ARBA" id="ARBA00047334"/>
    </source>
</evidence>
<feature type="binding site" evidence="9">
    <location>
        <begin position="190"/>
        <end position="191"/>
    </location>
    <ligand>
        <name>2-[(2R,5Z)-2-carboxy-4-methylthiazol-5(2H)-ylidene]ethyl phosphate</name>
        <dbReference type="ChEBI" id="CHEBI:62899"/>
    </ligand>
</feature>
<comment type="catalytic activity">
    <reaction evidence="6 9 10">
        <text>4-methyl-5-(2-phosphooxyethyl)-thiazole + 4-amino-2-methyl-5-(diphosphooxymethyl)pyrimidine + H(+) = thiamine phosphate + diphosphate</text>
        <dbReference type="Rhea" id="RHEA:22328"/>
        <dbReference type="ChEBI" id="CHEBI:15378"/>
        <dbReference type="ChEBI" id="CHEBI:33019"/>
        <dbReference type="ChEBI" id="CHEBI:37575"/>
        <dbReference type="ChEBI" id="CHEBI:57841"/>
        <dbReference type="ChEBI" id="CHEBI:58296"/>
        <dbReference type="EC" id="2.5.1.3"/>
    </reaction>
</comment>
<evidence type="ECO:0000256" key="3">
    <source>
        <dbReference type="ARBA" id="ARBA00022723"/>
    </source>
</evidence>
<dbReference type="PANTHER" id="PTHR20857:SF15">
    <property type="entry name" value="THIAMINE-PHOSPHATE SYNTHASE"/>
    <property type="match status" value="1"/>
</dbReference>
<dbReference type="InterPro" id="IPR034291">
    <property type="entry name" value="TMP_synthase"/>
</dbReference>
<evidence type="ECO:0000256" key="7">
    <source>
        <dbReference type="ARBA" id="ARBA00047851"/>
    </source>
</evidence>
<comment type="function">
    <text evidence="9">Condenses 4-methyl-5-(beta-hydroxyethyl)thiazole monophosphate (THZ-P) and 2-methyl-4-amino-5-hydroxymethyl pyrimidine pyrophosphate (HMP-PP) to form thiamine monophosphate (TMP).</text>
</comment>
<dbReference type="GO" id="GO:0009228">
    <property type="term" value="P:thiamine biosynthetic process"/>
    <property type="evidence" value="ECO:0007669"/>
    <property type="project" value="UniProtKB-KW"/>
</dbReference>
<feature type="domain" description="Thiamine phosphate synthase/TenI" evidence="12">
    <location>
        <begin position="10"/>
        <end position="193"/>
    </location>
</feature>